<evidence type="ECO:0000256" key="1">
    <source>
        <dbReference type="ARBA" id="ARBA00004127"/>
    </source>
</evidence>
<protein>
    <submittedName>
        <fullName evidence="10">Alkylglycerol monooxygenase</fullName>
    </submittedName>
</protein>
<keyword evidence="9" id="KW-1185">Reference proteome</keyword>
<proteinExistence type="predicted"/>
<dbReference type="GeneID" id="100903960"/>
<dbReference type="GO" id="GO:0050479">
    <property type="term" value="F:glyceryl-ether monooxygenase activity"/>
    <property type="evidence" value="ECO:0007669"/>
    <property type="project" value="TreeGrafter"/>
</dbReference>
<dbReference type="PANTHER" id="PTHR21624">
    <property type="entry name" value="STEROL DESATURASE-RELATED PROTEIN"/>
    <property type="match status" value="1"/>
</dbReference>
<dbReference type="KEGG" id="goe:100903960"/>
<feature type="transmembrane region" description="Helical" evidence="7">
    <location>
        <begin position="41"/>
        <end position="58"/>
    </location>
</feature>
<dbReference type="Pfam" id="PF04116">
    <property type="entry name" value="FA_hydroxylase"/>
    <property type="match status" value="1"/>
</dbReference>
<evidence type="ECO:0000256" key="6">
    <source>
        <dbReference type="ARBA" id="ARBA00023136"/>
    </source>
</evidence>
<dbReference type="RefSeq" id="XP_003737010.1">
    <property type="nucleotide sequence ID" value="XM_003736962.2"/>
</dbReference>
<feature type="transmembrane region" description="Helical" evidence="7">
    <location>
        <begin position="395"/>
        <end position="413"/>
    </location>
</feature>
<keyword evidence="6 7" id="KW-0472">Membrane</keyword>
<evidence type="ECO:0000256" key="2">
    <source>
        <dbReference type="ARBA" id="ARBA00022692"/>
    </source>
</evidence>
<dbReference type="Proteomes" id="UP000694867">
    <property type="component" value="Unplaced"/>
</dbReference>
<feature type="domain" description="Fatty acid hydroxylase" evidence="8">
    <location>
        <begin position="116"/>
        <end position="248"/>
    </location>
</feature>
<evidence type="ECO:0000313" key="9">
    <source>
        <dbReference type="Proteomes" id="UP000694867"/>
    </source>
</evidence>
<evidence type="ECO:0000313" key="10">
    <source>
        <dbReference type="RefSeq" id="XP_003737010.1"/>
    </source>
</evidence>
<accession>A0AAJ6QM02</accession>
<gene>
    <name evidence="10" type="primary">LOC100903960</name>
</gene>
<feature type="transmembrane region" description="Helical" evidence="7">
    <location>
        <begin position="365"/>
        <end position="383"/>
    </location>
</feature>
<feature type="transmembrane region" description="Helical" evidence="7">
    <location>
        <begin position="79"/>
        <end position="100"/>
    </location>
</feature>
<keyword evidence="2 7" id="KW-0812">Transmembrane</keyword>
<dbReference type="GO" id="GO:0016020">
    <property type="term" value="C:membrane"/>
    <property type="evidence" value="ECO:0007669"/>
    <property type="project" value="GOC"/>
</dbReference>
<dbReference type="InterPro" id="IPR006694">
    <property type="entry name" value="Fatty_acid_hydroxylase"/>
</dbReference>
<dbReference type="PANTHER" id="PTHR21624:SF1">
    <property type="entry name" value="ALKYLGLYCEROL MONOOXYGENASE"/>
    <property type="match status" value="1"/>
</dbReference>
<keyword evidence="5" id="KW-0443">Lipid metabolism</keyword>
<keyword evidence="10" id="KW-0503">Monooxygenase</keyword>
<feature type="transmembrane region" description="Helical" evidence="7">
    <location>
        <begin position="112"/>
        <end position="130"/>
    </location>
</feature>
<evidence type="ECO:0000256" key="7">
    <source>
        <dbReference type="SAM" id="Phobius"/>
    </source>
</evidence>
<reference evidence="10" key="1">
    <citation type="submission" date="2025-08" db="UniProtKB">
        <authorList>
            <consortium name="RefSeq"/>
        </authorList>
    </citation>
    <scope>IDENTIFICATION</scope>
</reference>
<name>A0AAJ6QM02_9ACAR</name>
<dbReference type="InterPro" id="IPR051689">
    <property type="entry name" value="Sterol_desaturase/TMEM195"/>
</dbReference>
<evidence type="ECO:0000256" key="5">
    <source>
        <dbReference type="ARBA" id="ARBA00023098"/>
    </source>
</evidence>
<keyword evidence="3 7" id="KW-1133">Transmembrane helix</keyword>
<dbReference type="GO" id="GO:0006643">
    <property type="term" value="P:membrane lipid metabolic process"/>
    <property type="evidence" value="ECO:0007669"/>
    <property type="project" value="TreeGrafter"/>
</dbReference>
<organism evidence="9 10">
    <name type="scientific">Galendromus occidentalis</name>
    <name type="common">western predatory mite</name>
    <dbReference type="NCBI Taxonomy" id="34638"/>
    <lineage>
        <taxon>Eukaryota</taxon>
        <taxon>Metazoa</taxon>
        <taxon>Ecdysozoa</taxon>
        <taxon>Arthropoda</taxon>
        <taxon>Chelicerata</taxon>
        <taxon>Arachnida</taxon>
        <taxon>Acari</taxon>
        <taxon>Parasitiformes</taxon>
        <taxon>Mesostigmata</taxon>
        <taxon>Gamasina</taxon>
        <taxon>Phytoseioidea</taxon>
        <taxon>Phytoseiidae</taxon>
        <taxon>Typhlodrominae</taxon>
        <taxon>Galendromus</taxon>
    </lineage>
</organism>
<dbReference type="GO" id="GO:0008610">
    <property type="term" value="P:lipid biosynthetic process"/>
    <property type="evidence" value="ECO:0007669"/>
    <property type="project" value="InterPro"/>
</dbReference>
<evidence type="ECO:0000256" key="4">
    <source>
        <dbReference type="ARBA" id="ARBA00023002"/>
    </source>
</evidence>
<feature type="transmembrane region" description="Helical" evidence="7">
    <location>
        <begin position="334"/>
        <end position="353"/>
    </location>
</feature>
<dbReference type="AlphaFoldDB" id="A0AAJ6QM02"/>
<evidence type="ECO:0000259" key="8">
    <source>
        <dbReference type="Pfam" id="PF04116"/>
    </source>
</evidence>
<dbReference type="GO" id="GO:0005506">
    <property type="term" value="F:iron ion binding"/>
    <property type="evidence" value="ECO:0007669"/>
    <property type="project" value="InterPro"/>
</dbReference>
<comment type="subcellular location">
    <subcellularLocation>
        <location evidence="1">Endomembrane system</location>
        <topology evidence="1">Multi-pass membrane protein</topology>
    </subcellularLocation>
</comment>
<sequence length="490" mass="56007">MAVSQLIVDQLKKLGYLFYAAPPEDIFVEKLEDKKAFSVEVIPAFVILIVLEQLCNWWENKFSARFSANDAVTSAAQGMIMEIGGILTGGIGILCYVWVHENYRVAELPWDSWSTWLVTFLAVDFGYYVVHRAAHEVNIFWAAHQVHHSSEYYNLSTALRQSVLQEQLTFFFYLPLALFIPPQVYAIHKELNLLFQFWIHTQVIERIGPLEYILNTPSHHRVHHGLNRYCLDKNYAGVLIIWDRMFGTFIAEGEEVVYGVTKPVKTFDPFQTQFDYLKYIIKRFRRQKTWASRFGVLFKGPGWSPGKPRLGNVEDLEDVHAPTTVWNPEVASWIAFYGAFHFLVLAADYVAIANAKVVNGSFYDLALQALYVFFSLTVIGALFEGRERAKSLEVVRVVFYLAATQILPVFSFESRFGRSRGAFELSMLTIHALSLLFIVIQILKGRPLKKSNTLSVKQANYPGANGRINTCIPRETVDEEDPTEKATKTE</sequence>
<dbReference type="GO" id="GO:0005783">
    <property type="term" value="C:endoplasmic reticulum"/>
    <property type="evidence" value="ECO:0007669"/>
    <property type="project" value="TreeGrafter"/>
</dbReference>
<keyword evidence="4" id="KW-0560">Oxidoreductase</keyword>
<feature type="transmembrane region" description="Helical" evidence="7">
    <location>
        <begin position="425"/>
        <end position="443"/>
    </location>
</feature>
<evidence type="ECO:0000256" key="3">
    <source>
        <dbReference type="ARBA" id="ARBA00022989"/>
    </source>
</evidence>